<dbReference type="RefSeq" id="WP_151168778.1">
    <property type="nucleotide sequence ID" value="NZ_WACR01000008.1"/>
</dbReference>
<gene>
    <name evidence="1" type="ORF">F3059_09950</name>
</gene>
<proteinExistence type="predicted"/>
<dbReference type="InterPro" id="IPR013783">
    <property type="entry name" value="Ig-like_fold"/>
</dbReference>
<dbReference type="Gene3D" id="2.60.40.10">
    <property type="entry name" value="Immunoglobulins"/>
    <property type="match status" value="1"/>
</dbReference>
<keyword evidence="2" id="KW-1185">Reference proteome</keyword>
<dbReference type="Pfam" id="PF11551">
    <property type="entry name" value="Omp28"/>
    <property type="match status" value="1"/>
</dbReference>
<sequence length="304" mass="34685">MMKKLYLPLILVLTVALNSCDKVDDPYQHLDAFISETGDIRFNDTVYSDTTIQNSRRIIIEDFTGMKCPNCPKATDIADTLKSEYPNLVIAVAIHNSGNFSEPDDEFTLDLRTETGEFLRNKFQMSFFPSGLINRADYFNDDDPITGIPQWENTIDQMVQDQSFIEPRFEMKVQSIYNTESRILRLIPTIEVLQSISGEVRLHAFLLENGIIGPQIDNRKTPSKVPNYEHNHILRLGFPGNGSGRTIFTDPQAGAQFTVEAPEDELRTNVLEEWTANNMEVVVYLTEVNTNEIIHAEHFKMTNE</sequence>
<dbReference type="EMBL" id="WACR01000008">
    <property type="protein sequence ID" value="KAB1063382.1"/>
    <property type="molecule type" value="Genomic_DNA"/>
</dbReference>
<dbReference type="InterPro" id="IPR021615">
    <property type="entry name" value="Omp28"/>
</dbReference>
<organism evidence="1 2">
    <name type="scientific">Salibacter halophilus</name>
    <dbReference type="NCBI Taxonomy" id="1803916"/>
    <lineage>
        <taxon>Bacteria</taxon>
        <taxon>Pseudomonadati</taxon>
        <taxon>Bacteroidota</taxon>
        <taxon>Flavobacteriia</taxon>
        <taxon>Flavobacteriales</taxon>
        <taxon>Salibacteraceae</taxon>
        <taxon>Salibacter</taxon>
    </lineage>
</organism>
<reference evidence="1 2" key="1">
    <citation type="submission" date="2019-09" db="EMBL/GenBank/DDBJ databases">
        <title>Genomes of Cryomorphaceae.</title>
        <authorList>
            <person name="Bowman J.P."/>
        </authorList>
    </citation>
    <scope>NUCLEOTIDE SEQUENCE [LARGE SCALE GENOMIC DNA]</scope>
    <source>
        <strain evidence="1 2">KCTC 52047</strain>
    </source>
</reference>
<evidence type="ECO:0000313" key="1">
    <source>
        <dbReference type="EMBL" id="KAB1063382.1"/>
    </source>
</evidence>
<dbReference type="OrthoDB" id="1081990at2"/>
<dbReference type="Proteomes" id="UP000435357">
    <property type="component" value="Unassembled WGS sequence"/>
</dbReference>
<evidence type="ECO:0000313" key="2">
    <source>
        <dbReference type="Proteomes" id="UP000435357"/>
    </source>
</evidence>
<comment type="caution">
    <text evidence="1">The sequence shown here is derived from an EMBL/GenBank/DDBJ whole genome shotgun (WGS) entry which is preliminary data.</text>
</comment>
<protein>
    <submittedName>
        <fullName evidence="1">Omp28-related outer membrane protein</fullName>
    </submittedName>
</protein>
<dbReference type="AlphaFoldDB" id="A0A6N6M2H2"/>
<accession>A0A6N6M2H2</accession>
<name>A0A6N6M2H2_9FLAO</name>